<reference evidence="1" key="2">
    <citation type="journal article" date="2023" name="Science">
        <title>Genomic signatures of disease resistance in endangered staghorn corals.</title>
        <authorList>
            <person name="Vollmer S.V."/>
            <person name="Selwyn J.D."/>
            <person name="Despard B.A."/>
            <person name="Roesel C.L."/>
        </authorList>
    </citation>
    <scope>NUCLEOTIDE SEQUENCE</scope>
    <source>
        <strain evidence="1">K2</strain>
    </source>
</reference>
<sequence length="70" mass="8474">MLLYERRNSCEFSASLAPPTWKEESRRNEFFRYTVTNFITIEDKNCDLMYGILFRARTSSSKPHFQDRDR</sequence>
<accession>A0AAD9QXG3</accession>
<comment type="caution">
    <text evidence="1">The sequence shown here is derived from an EMBL/GenBank/DDBJ whole genome shotgun (WGS) entry which is preliminary data.</text>
</comment>
<protein>
    <submittedName>
        <fullName evidence="1">Uncharacterized protein</fullName>
    </submittedName>
</protein>
<keyword evidence="2" id="KW-1185">Reference proteome</keyword>
<gene>
    <name evidence="1" type="ORF">P5673_006923</name>
</gene>
<evidence type="ECO:0000313" key="2">
    <source>
        <dbReference type="Proteomes" id="UP001249851"/>
    </source>
</evidence>
<organism evidence="1 2">
    <name type="scientific">Acropora cervicornis</name>
    <name type="common">Staghorn coral</name>
    <dbReference type="NCBI Taxonomy" id="6130"/>
    <lineage>
        <taxon>Eukaryota</taxon>
        <taxon>Metazoa</taxon>
        <taxon>Cnidaria</taxon>
        <taxon>Anthozoa</taxon>
        <taxon>Hexacorallia</taxon>
        <taxon>Scleractinia</taxon>
        <taxon>Astrocoeniina</taxon>
        <taxon>Acroporidae</taxon>
        <taxon>Acropora</taxon>
    </lineage>
</organism>
<proteinExistence type="predicted"/>
<evidence type="ECO:0000313" key="1">
    <source>
        <dbReference type="EMBL" id="KAK2568866.1"/>
    </source>
</evidence>
<reference evidence="1" key="1">
    <citation type="journal article" date="2023" name="G3 (Bethesda)">
        <title>Whole genome assembly and annotation of the endangered Caribbean coral Acropora cervicornis.</title>
        <authorList>
            <person name="Selwyn J.D."/>
            <person name="Vollmer S.V."/>
        </authorList>
    </citation>
    <scope>NUCLEOTIDE SEQUENCE</scope>
    <source>
        <strain evidence="1">K2</strain>
    </source>
</reference>
<dbReference type="AlphaFoldDB" id="A0AAD9QXG3"/>
<dbReference type="EMBL" id="JARQWQ010000011">
    <property type="protein sequence ID" value="KAK2568866.1"/>
    <property type="molecule type" value="Genomic_DNA"/>
</dbReference>
<dbReference type="Proteomes" id="UP001249851">
    <property type="component" value="Unassembled WGS sequence"/>
</dbReference>
<name>A0AAD9QXG3_ACRCE</name>